<protein>
    <submittedName>
        <fullName evidence="3">DUF4190 domain-containing protein</fullName>
    </submittedName>
</protein>
<accession>A0A502EFZ9</accession>
<evidence type="ECO:0000313" key="4">
    <source>
        <dbReference type="Proteomes" id="UP000320095"/>
    </source>
</evidence>
<evidence type="ECO:0000259" key="2">
    <source>
        <dbReference type="Pfam" id="PF13828"/>
    </source>
</evidence>
<keyword evidence="4" id="KW-1185">Reference proteome</keyword>
<dbReference type="InterPro" id="IPR025241">
    <property type="entry name" value="DUF4190"/>
</dbReference>
<keyword evidence="1" id="KW-1133">Transmembrane helix</keyword>
<comment type="caution">
    <text evidence="3">The sequence shown here is derived from an EMBL/GenBank/DDBJ whole genome shotgun (WGS) entry which is preliminary data.</text>
</comment>
<dbReference type="EMBL" id="RCZG01000002">
    <property type="protein sequence ID" value="TPG36134.1"/>
    <property type="molecule type" value="Genomic_DNA"/>
</dbReference>
<feature type="domain" description="DUF4190" evidence="2">
    <location>
        <begin position="50"/>
        <end position="110"/>
    </location>
</feature>
<name>A0A502EFZ9_9MYCO</name>
<reference evidence="3 4" key="1">
    <citation type="journal article" date="2019" name="Environ. Microbiol.">
        <title>Species interactions and distinct microbial communities in high Arctic permafrost affected cryosols are associated with the CH4 and CO2 gas fluxes.</title>
        <authorList>
            <person name="Altshuler I."/>
            <person name="Hamel J."/>
            <person name="Turney S."/>
            <person name="Magnuson E."/>
            <person name="Levesque R."/>
            <person name="Greer C."/>
            <person name="Whyte L.G."/>
        </authorList>
    </citation>
    <scope>NUCLEOTIDE SEQUENCE [LARGE SCALE GENOMIC DNA]</scope>
    <source>
        <strain evidence="3 4">S5.20</strain>
    </source>
</reference>
<dbReference type="OrthoDB" id="4462868at2"/>
<feature type="transmembrane region" description="Helical" evidence="1">
    <location>
        <begin position="91"/>
        <end position="120"/>
    </location>
</feature>
<evidence type="ECO:0000256" key="1">
    <source>
        <dbReference type="SAM" id="Phobius"/>
    </source>
</evidence>
<dbReference type="Proteomes" id="UP000320095">
    <property type="component" value="Unassembled WGS sequence"/>
</dbReference>
<dbReference type="Pfam" id="PF13828">
    <property type="entry name" value="DUF4190"/>
    <property type="match status" value="1"/>
</dbReference>
<dbReference type="AlphaFoldDB" id="A0A502EFZ9"/>
<feature type="transmembrane region" description="Helical" evidence="1">
    <location>
        <begin position="51"/>
        <end position="79"/>
    </location>
</feature>
<keyword evidence="1" id="KW-0812">Transmembrane</keyword>
<gene>
    <name evidence="3" type="ORF">EAH80_08450</name>
</gene>
<evidence type="ECO:0000313" key="3">
    <source>
        <dbReference type="EMBL" id="TPG36134.1"/>
    </source>
</evidence>
<sequence length="128" mass="13148">MGYQQPGYPQMGYPPPGMPAPGYPPQYAGGYGYPYDPYAQGRPPGTNGKAIGALVTSLAGLVFCGLPSVVGLILGIIAMRETKRTGQEGHGMALAGVIVGALAVAGWLLYAVVIIFAIAVTSPSPYGY</sequence>
<organism evidence="3 4">
    <name type="scientific">Mycolicibacterium hodleri</name>
    <dbReference type="NCBI Taxonomy" id="49897"/>
    <lineage>
        <taxon>Bacteria</taxon>
        <taxon>Bacillati</taxon>
        <taxon>Actinomycetota</taxon>
        <taxon>Actinomycetes</taxon>
        <taxon>Mycobacteriales</taxon>
        <taxon>Mycobacteriaceae</taxon>
        <taxon>Mycolicibacterium</taxon>
    </lineage>
</organism>
<keyword evidence="1" id="KW-0472">Membrane</keyword>
<proteinExistence type="predicted"/>